<feature type="compositionally biased region" description="Polar residues" evidence="1">
    <location>
        <begin position="708"/>
        <end position="731"/>
    </location>
</feature>
<feature type="region of interest" description="Disordered" evidence="1">
    <location>
        <begin position="403"/>
        <end position="423"/>
    </location>
</feature>
<keyword evidence="3" id="KW-1185">Reference proteome</keyword>
<evidence type="ECO:0008006" key="4">
    <source>
        <dbReference type="Google" id="ProtNLM"/>
    </source>
</evidence>
<gene>
    <name evidence="2" type="ORF">BO70DRAFT_426106</name>
</gene>
<reference evidence="2 3" key="1">
    <citation type="submission" date="2016-12" db="EMBL/GenBank/DDBJ databases">
        <title>The genomes of Aspergillus section Nigri reveals drivers in fungal speciation.</title>
        <authorList>
            <consortium name="DOE Joint Genome Institute"/>
            <person name="Vesth T.C."/>
            <person name="Nybo J."/>
            <person name="Theobald S."/>
            <person name="Brandl J."/>
            <person name="Frisvad J.C."/>
            <person name="Nielsen K.F."/>
            <person name="Lyhne E.K."/>
            <person name="Kogle M.E."/>
            <person name="Kuo A."/>
            <person name="Riley R."/>
            <person name="Clum A."/>
            <person name="Nolan M."/>
            <person name="Lipzen A."/>
            <person name="Salamov A."/>
            <person name="Henrissat B."/>
            <person name="Wiebenga A."/>
            <person name="De Vries R.P."/>
            <person name="Grigoriev I.V."/>
            <person name="Mortensen U.H."/>
            <person name="Andersen M.R."/>
            <person name="Baker S.E."/>
        </authorList>
    </citation>
    <scope>NUCLEOTIDE SEQUENCE [LARGE SCALE GENOMIC DNA]</scope>
    <source>
        <strain evidence="2 3">CBS 117.55</strain>
    </source>
</reference>
<feature type="region of interest" description="Disordered" evidence="1">
    <location>
        <begin position="333"/>
        <end position="388"/>
    </location>
</feature>
<feature type="region of interest" description="Disordered" evidence="1">
    <location>
        <begin position="790"/>
        <end position="837"/>
    </location>
</feature>
<feature type="compositionally biased region" description="Polar residues" evidence="1">
    <location>
        <begin position="553"/>
        <end position="575"/>
    </location>
</feature>
<feature type="compositionally biased region" description="Polar residues" evidence="1">
    <location>
        <begin position="1269"/>
        <end position="1306"/>
    </location>
</feature>
<feature type="compositionally biased region" description="Basic and acidic residues" evidence="1">
    <location>
        <begin position="796"/>
        <end position="817"/>
    </location>
</feature>
<protein>
    <recommendedName>
        <fullName evidence="4">Telomere replication protein EST3</fullName>
    </recommendedName>
</protein>
<dbReference type="RefSeq" id="XP_025403662.1">
    <property type="nucleotide sequence ID" value="XM_025547749.1"/>
</dbReference>
<dbReference type="GeneID" id="37069986"/>
<feature type="compositionally biased region" description="Polar residues" evidence="1">
    <location>
        <begin position="1150"/>
        <end position="1171"/>
    </location>
</feature>
<evidence type="ECO:0000256" key="1">
    <source>
        <dbReference type="SAM" id="MobiDB-lite"/>
    </source>
</evidence>
<evidence type="ECO:0000313" key="2">
    <source>
        <dbReference type="EMBL" id="PWY91219.1"/>
    </source>
</evidence>
<feature type="compositionally biased region" description="Polar residues" evidence="1">
    <location>
        <begin position="657"/>
        <end position="693"/>
    </location>
</feature>
<dbReference type="EMBL" id="MSFL01000002">
    <property type="protein sequence ID" value="PWY91219.1"/>
    <property type="molecule type" value="Genomic_DNA"/>
</dbReference>
<feature type="compositionally biased region" description="Acidic residues" evidence="1">
    <location>
        <begin position="1019"/>
        <end position="1030"/>
    </location>
</feature>
<dbReference type="OrthoDB" id="3538943at2759"/>
<sequence length="1415" mass="154724">MASQWIAPFLENSLSAYLQGSYGANEYEDDGSNLRFVARSQHSALINGLTELKNVLIFNLTDSTTQIEAILSQEALEEYQKFAPQHPLRKDAVRGYNVQLLSFEMVLEYSTVEPKVHLYVQRFNIAWQGGKIRAAPQGKSIKKIPALKKLMRSVFSRVKGSAMLDVNLKEEFNDSTRSSIRQDTQMPASQGILMSQMPPVIPAMNPSLPSPSTHQSGSARLLLGMLGTASETSGAPSISLKNQAVPPLFNEEAHTGGGAAGQVRSSQHSAEISRPYSLTPRGSDPGQLQPATETETIQGPVVPSSIAHDNLANGDAQQAPVVTEAEQDHLVEHVEESTSAANEKGGASLASPEQPSNKASLGARNSPEKPQSSHVDPWHGMDRIRTRDVKIPKEQAELLEQHRRRWIPPSPGESTPQGHVPPRLLDQWNKIALRRRRMAQGEEPNDAQSEPPVTHEASPSFPSPTPQTDTDSDEENLSWSESEPEQTTRSRQVLPADSSPVRVESKKAEEPSLQKNAHLPDEQSPKRPSSESARFNDDSLQSIAKGQDADVSMNVSSPGVDQPANHNDTTTLENTTHIHDAQAESDDDSVMDTSVPCPLGNNTQQVQFTSQSEQEVTSSGPSLPGQSTRDHVQVVETPDVNICRHRLAGPSKGDDLQSPTSGQVPEATKSSSQSRILNTYATKGTSSQISDPGQANRESHDVDIFGTQVGSSLSMHDTTPYSTSDMGLNSSARKDQEPSASIDGPAYQSETSNPFSSYREMPSSMSEEAQEQPLLDIESSILVSTGITTGHSLKRPASDIEHDSPAKRPRTETDQRSTETVSNMVDHGHSTANSESQKIYEKFRRDYPSYSGSFDHFAILCSKLQAVRVNGHLKRSFLWDDFVIKHLEEYPSYLEQCSSAGNKSLVYEDYFASFFSKPSYKKRSLTAHGIDISAANIPTSQTIAPVTVVSPEKPNDSFTVSLIDRLTNFHAHSFEPGTQDTQSDTDMEYISCLMSSPTPQEKGTLSITGLPLIAEQPMEVDQEQESEPDAPVDKVDPQAEEADAEAKNPTKRQTPIADPEEQPESTDSATDSEMGGLTSDQQQLRLMLRSEPRPKSDIAEDNVDVPRRGSSGDQPMPVKDEHHGSGSTDSDESYSEESDSDERPPPPTAHDQSSTVGEDSSNPRKVSTSGDQPMPVKVEHHRSSSTDSDESGSDEELPHSTAHEQTPAKGEDAGNPQNQVIENQMSESQMPESQMPESQMSESQMPESEIPESQMTESQTESKALAAYNQPQATATDLDSSIPESMPSNEPSQPKPQNLDSQSSHVTNDETHETASIELGDSTQRTDADADPPNPNPNMDIDTASESEPESDAESDNENWFDSLRHMRPSGPVWSDDPHTPFKQWARADQNVLSERYRRGGAFLSVDEKGVIRRP</sequence>
<proteinExistence type="predicted"/>
<evidence type="ECO:0000313" key="3">
    <source>
        <dbReference type="Proteomes" id="UP000247233"/>
    </source>
</evidence>
<feature type="compositionally biased region" description="Polar residues" evidence="1">
    <location>
        <begin position="600"/>
        <end position="627"/>
    </location>
</feature>
<feature type="compositionally biased region" description="Basic and acidic residues" evidence="1">
    <location>
        <begin position="503"/>
        <end position="537"/>
    </location>
</feature>
<feature type="region of interest" description="Disordered" evidence="1">
    <location>
        <begin position="645"/>
        <end position="772"/>
    </location>
</feature>
<feature type="compositionally biased region" description="Low complexity" evidence="1">
    <location>
        <begin position="1224"/>
        <end position="1254"/>
    </location>
</feature>
<feature type="compositionally biased region" description="Acidic residues" evidence="1">
    <location>
        <begin position="1129"/>
        <end position="1140"/>
    </location>
</feature>
<feature type="compositionally biased region" description="Polar residues" evidence="1">
    <location>
        <begin position="477"/>
        <end position="491"/>
    </location>
</feature>
<feature type="compositionally biased region" description="Basic and acidic residues" evidence="1">
    <location>
        <begin position="1088"/>
        <end position="1098"/>
    </location>
</feature>
<feature type="region of interest" description="Disordered" evidence="1">
    <location>
        <begin position="1019"/>
        <end position="1381"/>
    </location>
</feature>
<feature type="region of interest" description="Disordered" evidence="1">
    <location>
        <begin position="249"/>
        <end position="294"/>
    </location>
</feature>
<feature type="region of interest" description="Disordered" evidence="1">
    <location>
        <begin position="438"/>
        <end position="630"/>
    </location>
</feature>
<feature type="compositionally biased region" description="Basic and acidic residues" evidence="1">
    <location>
        <begin position="376"/>
        <end position="388"/>
    </location>
</feature>
<comment type="caution">
    <text evidence="2">The sequence shown here is derived from an EMBL/GenBank/DDBJ whole genome shotgun (WGS) entry which is preliminary data.</text>
</comment>
<feature type="region of interest" description="Disordered" evidence="1">
    <location>
        <begin position="198"/>
        <end position="217"/>
    </location>
</feature>
<dbReference type="VEuPathDB" id="FungiDB:BO70DRAFT_426106"/>
<accession>A0A317WXZ2</accession>
<dbReference type="STRING" id="1448321.A0A317WXZ2"/>
<organism evidence="2 3">
    <name type="scientific">Aspergillus heteromorphus CBS 117.55</name>
    <dbReference type="NCBI Taxonomy" id="1448321"/>
    <lineage>
        <taxon>Eukaryota</taxon>
        <taxon>Fungi</taxon>
        <taxon>Dikarya</taxon>
        <taxon>Ascomycota</taxon>
        <taxon>Pezizomycotina</taxon>
        <taxon>Eurotiomycetes</taxon>
        <taxon>Eurotiomycetidae</taxon>
        <taxon>Eurotiales</taxon>
        <taxon>Aspergillaceae</taxon>
        <taxon>Aspergillus</taxon>
        <taxon>Aspergillus subgen. Circumdati</taxon>
    </lineage>
</organism>
<name>A0A317WXZ2_9EURO</name>
<dbReference type="Proteomes" id="UP000247233">
    <property type="component" value="Unassembled WGS sequence"/>
</dbReference>
<feature type="compositionally biased region" description="Acidic residues" evidence="1">
    <location>
        <begin position="1343"/>
        <end position="1359"/>
    </location>
</feature>